<comment type="similarity">
    <text evidence="5">Belongs to the HepT RNase toxin family.</text>
</comment>
<keyword evidence="1" id="KW-0597">Phosphoprotein</keyword>
<evidence type="ECO:0000256" key="3">
    <source>
        <dbReference type="ARBA" id="ARBA00022722"/>
    </source>
</evidence>
<evidence type="ECO:0000256" key="1">
    <source>
        <dbReference type="ARBA" id="ARBA00022553"/>
    </source>
</evidence>
<keyword evidence="2" id="KW-1277">Toxin-antitoxin system</keyword>
<dbReference type="Gene3D" id="1.20.120.580">
    <property type="entry name" value="bsu32300-like"/>
    <property type="match status" value="1"/>
</dbReference>
<name>A0A7G9YKH5_9EURY</name>
<dbReference type="InterPro" id="IPR037038">
    <property type="entry name" value="HepT-like_sf"/>
</dbReference>
<dbReference type="GO" id="GO:0110001">
    <property type="term" value="C:toxin-antitoxin complex"/>
    <property type="evidence" value="ECO:0007669"/>
    <property type="project" value="InterPro"/>
</dbReference>
<sequence length="138" mass="16053">MFDLERLTKIISDIHRYLDDLERIEIKDPRDLDDIRNFYAVSMILFTLINRVIDLGDEIVTSRNLGVPDIPGDLQSSGAGLGVIDKELASDLSNLVYQRNILAHEYHNLTEEDVFRTYRRVPVIRKFVERAKEHIKDV</sequence>
<protein>
    <recommendedName>
        <fullName evidence="7">DUF86 domain-containing protein</fullName>
    </recommendedName>
</protein>
<dbReference type="GO" id="GO:0004540">
    <property type="term" value="F:RNA nuclease activity"/>
    <property type="evidence" value="ECO:0007669"/>
    <property type="project" value="InterPro"/>
</dbReference>
<keyword evidence="4" id="KW-0378">Hydrolase</keyword>
<keyword evidence="3" id="KW-0540">Nuclease</keyword>
<dbReference type="Pfam" id="PF01934">
    <property type="entry name" value="HepT-like"/>
    <property type="match status" value="1"/>
</dbReference>
<reference evidence="6" key="1">
    <citation type="submission" date="2020-06" db="EMBL/GenBank/DDBJ databases">
        <title>Unique genomic features of the anaerobic methanotrophic archaea.</title>
        <authorList>
            <person name="Chadwick G.L."/>
            <person name="Skennerton C.T."/>
            <person name="Laso-Perez R."/>
            <person name="Leu A.O."/>
            <person name="Speth D.R."/>
            <person name="Yu H."/>
            <person name="Morgan-Lang C."/>
            <person name="Hatzenpichler R."/>
            <person name="Goudeau D."/>
            <person name="Malmstrom R."/>
            <person name="Brazelton W.J."/>
            <person name="Woyke T."/>
            <person name="Hallam S.J."/>
            <person name="Tyson G.W."/>
            <person name="Wegener G."/>
            <person name="Boetius A."/>
            <person name="Orphan V."/>
        </authorList>
    </citation>
    <scope>NUCLEOTIDE SEQUENCE</scope>
</reference>
<dbReference type="AlphaFoldDB" id="A0A7G9YKH5"/>
<evidence type="ECO:0000256" key="5">
    <source>
        <dbReference type="ARBA" id="ARBA00024207"/>
    </source>
</evidence>
<gene>
    <name evidence="6" type="ORF">IMNOINEI_00009</name>
</gene>
<dbReference type="EMBL" id="MT631352">
    <property type="protein sequence ID" value="QNO48509.1"/>
    <property type="molecule type" value="Genomic_DNA"/>
</dbReference>
<organism evidence="6">
    <name type="scientific">Candidatus Methanogaster sp. ANME-2c ERB4</name>
    <dbReference type="NCBI Taxonomy" id="2759911"/>
    <lineage>
        <taxon>Archaea</taxon>
        <taxon>Methanobacteriati</taxon>
        <taxon>Methanobacteriota</taxon>
        <taxon>Stenosarchaea group</taxon>
        <taxon>Methanomicrobia</taxon>
        <taxon>Methanosarcinales</taxon>
        <taxon>ANME-2 cluster</taxon>
        <taxon>Candidatus Methanogasteraceae</taxon>
        <taxon>Candidatus Methanogaster</taxon>
    </lineage>
</organism>
<evidence type="ECO:0000256" key="2">
    <source>
        <dbReference type="ARBA" id="ARBA00022649"/>
    </source>
</evidence>
<evidence type="ECO:0008006" key="7">
    <source>
        <dbReference type="Google" id="ProtNLM"/>
    </source>
</evidence>
<accession>A0A7G9YKH5</accession>
<evidence type="ECO:0000256" key="4">
    <source>
        <dbReference type="ARBA" id="ARBA00022801"/>
    </source>
</evidence>
<dbReference type="GO" id="GO:0016787">
    <property type="term" value="F:hydrolase activity"/>
    <property type="evidence" value="ECO:0007669"/>
    <property type="project" value="UniProtKB-KW"/>
</dbReference>
<evidence type="ECO:0000313" key="6">
    <source>
        <dbReference type="EMBL" id="QNO48509.1"/>
    </source>
</evidence>
<proteinExistence type="inferred from homology"/>
<dbReference type="InterPro" id="IPR008201">
    <property type="entry name" value="HepT-like"/>
</dbReference>